<gene>
    <name evidence="1" type="ORF">B0H16DRAFT_182598</name>
</gene>
<accession>A0AAD7MT33</accession>
<evidence type="ECO:0000313" key="2">
    <source>
        <dbReference type="Proteomes" id="UP001215598"/>
    </source>
</evidence>
<dbReference type="AlphaFoldDB" id="A0AAD7MT33"/>
<name>A0AAD7MT33_9AGAR</name>
<reference evidence="1" key="1">
    <citation type="submission" date="2023-03" db="EMBL/GenBank/DDBJ databases">
        <title>Massive genome expansion in bonnet fungi (Mycena s.s.) driven by repeated elements and novel gene families across ecological guilds.</title>
        <authorList>
            <consortium name="Lawrence Berkeley National Laboratory"/>
            <person name="Harder C.B."/>
            <person name="Miyauchi S."/>
            <person name="Viragh M."/>
            <person name="Kuo A."/>
            <person name="Thoen E."/>
            <person name="Andreopoulos B."/>
            <person name="Lu D."/>
            <person name="Skrede I."/>
            <person name="Drula E."/>
            <person name="Henrissat B."/>
            <person name="Morin E."/>
            <person name="Kohler A."/>
            <person name="Barry K."/>
            <person name="LaButti K."/>
            <person name="Morin E."/>
            <person name="Salamov A."/>
            <person name="Lipzen A."/>
            <person name="Mereny Z."/>
            <person name="Hegedus B."/>
            <person name="Baldrian P."/>
            <person name="Stursova M."/>
            <person name="Weitz H."/>
            <person name="Taylor A."/>
            <person name="Grigoriev I.V."/>
            <person name="Nagy L.G."/>
            <person name="Martin F."/>
            <person name="Kauserud H."/>
        </authorList>
    </citation>
    <scope>NUCLEOTIDE SEQUENCE</scope>
    <source>
        <strain evidence="1">CBHHK182m</strain>
    </source>
</reference>
<protein>
    <submittedName>
        <fullName evidence="1">Uncharacterized protein</fullName>
    </submittedName>
</protein>
<organism evidence="1 2">
    <name type="scientific">Mycena metata</name>
    <dbReference type="NCBI Taxonomy" id="1033252"/>
    <lineage>
        <taxon>Eukaryota</taxon>
        <taxon>Fungi</taxon>
        <taxon>Dikarya</taxon>
        <taxon>Basidiomycota</taxon>
        <taxon>Agaricomycotina</taxon>
        <taxon>Agaricomycetes</taxon>
        <taxon>Agaricomycetidae</taxon>
        <taxon>Agaricales</taxon>
        <taxon>Marasmiineae</taxon>
        <taxon>Mycenaceae</taxon>
        <taxon>Mycena</taxon>
    </lineage>
</organism>
<keyword evidence="2" id="KW-1185">Reference proteome</keyword>
<proteinExistence type="predicted"/>
<dbReference type="EMBL" id="JARKIB010000148">
    <property type="protein sequence ID" value="KAJ7732005.1"/>
    <property type="molecule type" value="Genomic_DNA"/>
</dbReference>
<sequence>MRPNALQGRPTQASPLMPASIAKDSFTAIWLHPIPDHLSIKEFSAKIEAQTDSLLALPSAQTNILKYDLMIPNNKLDTYFKALGFPDPQPVVLAKIECEVRPSPSYAVRVTVLTTGFTRAQNIARRCVSCSWERYSPVTWADSSSLTQRS</sequence>
<dbReference type="Proteomes" id="UP001215598">
    <property type="component" value="Unassembled WGS sequence"/>
</dbReference>
<evidence type="ECO:0000313" key="1">
    <source>
        <dbReference type="EMBL" id="KAJ7732005.1"/>
    </source>
</evidence>
<comment type="caution">
    <text evidence="1">The sequence shown here is derived from an EMBL/GenBank/DDBJ whole genome shotgun (WGS) entry which is preliminary data.</text>
</comment>